<dbReference type="FunFam" id="3.30.160.20:FF:000013">
    <property type="entry name" value="double-stranded RNA-binding protein Staufen homolog 2 isoform X3"/>
    <property type="match status" value="1"/>
</dbReference>
<dbReference type="SMART" id="SM00358">
    <property type="entry name" value="DSRM"/>
    <property type="match status" value="3"/>
</dbReference>
<evidence type="ECO:0000259" key="4">
    <source>
        <dbReference type="PROSITE" id="PS50137"/>
    </source>
</evidence>
<dbReference type="Proteomes" id="UP000014500">
    <property type="component" value="Unassembled WGS sequence"/>
</dbReference>
<feature type="domain" description="DRBM" evidence="4">
    <location>
        <begin position="354"/>
        <end position="421"/>
    </location>
</feature>
<dbReference type="EMBL" id="JH431493">
    <property type="status" value="NOT_ANNOTATED_CDS"/>
    <property type="molecule type" value="Genomic_DNA"/>
</dbReference>
<dbReference type="Gene3D" id="3.30.160.20">
    <property type="match status" value="3"/>
</dbReference>
<dbReference type="Pfam" id="PF00035">
    <property type="entry name" value="dsrm"/>
    <property type="match status" value="2"/>
</dbReference>
<reference evidence="5" key="2">
    <citation type="submission" date="2015-02" db="UniProtKB">
        <authorList>
            <consortium name="EnsemblMetazoa"/>
        </authorList>
    </citation>
    <scope>IDENTIFICATION</scope>
</reference>
<dbReference type="GO" id="GO:0098964">
    <property type="term" value="P:anterograde dendritic transport of messenger ribonucleoprotein complex"/>
    <property type="evidence" value="ECO:0007669"/>
    <property type="project" value="TreeGrafter"/>
</dbReference>
<reference evidence="6" key="1">
    <citation type="submission" date="2011-05" db="EMBL/GenBank/DDBJ databases">
        <authorList>
            <person name="Richards S.R."/>
            <person name="Qu J."/>
            <person name="Jiang H."/>
            <person name="Jhangiani S.N."/>
            <person name="Agravi P."/>
            <person name="Goodspeed R."/>
            <person name="Gross S."/>
            <person name="Mandapat C."/>
            <person name="Jackson L."/>
            <person name="Mathew T."/>
            <person name="Pu L."/>
            <person name="Thornton R."/>
            <person name="Saada N."/>
            <person name="Wilczek-Boney K.B."/>
            <person name="Lee S."/>
            <person name="Kovar C."/>
            <person name="Wu Y."/>
            <person name="Scherer S.E."/>
            <person name="Worley K.C."/>
            <person name="Muzny D.M."/>
            <person name="Gibbs R."/>
        </authorList>
    </citation>
    <scope>NUCLEOTIDE SEQUENCE</scope>
    <source>
        <strain evidence="6">Brora</strain>
    </source>
</reference>
<dbReference type="AlphaFoldDB" id="T1ITP3"/>
<proteinExistence type="predicted"/>
<dbReference type="InterPro" id="IPR014720">
    <property type="entry name" value="dsRBD_dom"/>
</dbReference>
<sequence>MMCTMPVPQAVLKIKYSSPNMLPPTYWNLGSGMIVGMAVNPSPSTPTLNLGGAPTMVESMSLPMGPGHIPTNPGGQSIVLSGPAAALVSENIPNTSNNVTCNSLTNGSGELHNLINTTSSSCIQNVANTKEKTPMCLINELARYNKIQHQYRLTDESGPAHKKTFSVALRLGEEEYTAAGPSIKKAQHATAALALEKTNFKHPPPKAQRQQLRMGPGIFNYHLMEGPYYNGNITPTVELNALAMKRGEPAIYKFLEPYRPPYMAPNFNFRGMYHQRYHYHRTPQMFYISLTVGNREFVGEGRTAQAARHNAAAKALKMLRELPLPESAAPQEVEEEIAINGNDENVDPNAELKSPISLVHEIALKRNFSVGFEVVRESGPPHMRTFITKCIVGEMVTEGEGNGKKISKKRAAEKMLEDLKTLPLLPPTMQRVKKKTPTVKKKSRNLIKVSDTTVR</sequence>
<evidence type="ECO:0000256" key="1">
    <source>
        <dbReference type="ARBA" id="ARBA00022884"/>
    </source>
</evidence>
<dbReference type="GO" id="GO:0035418">
    <property type="term" value="P:protein localization to synapse"/>
    <property type="evidence" value="ECO:0007669"/>
    <property type="project" value="TreeGrafter"/>
</dbReference>
<dbReference type="eggNOG" id="KOG3732">
    <property type="taxonomic scope" value="Eukaryota"/>
</dbReference>
<dbReference type="HOGENOM" id="CLU_601757_0_0_1"/>
<dbReference type="GO" id="GO:0043025">
    <property type="term" value="C:neuronal cell body"/>
    <property type="evidence" value="ECO:0007669"/>
    <property type="project" value="TreeGrafter"/>
</dbReference>
<dbReference type="InterPro" id="IPR051740">
    <property type="entry name" value="DRBM-containing_protein"/>
</dbReference>
<dbReference type="PANTHER" id="PTHR46054:SF3">
    <property type="entry name" value="MATERNAL EFFECT PROTEIN STAUFEN"/>
    <property type="match status" value="1"/>
</dbReference>
<dbReference type="CDD" id="cd19859">
    <property type="entry name" value="DSRM_STAU_rpt3"/>
    <property type="match status" value="1"/>
</dbReference>
<keyword evidence="1 2" id="KW-0694">RNA-binding</keyword>
<dbReference type="GO" id="GO:0007281">
    <property type="term" value="P:germ cell development"/>
    <property type="evidence" value="ECO:0007669"/>
    <property type="project" value="TreeGrafter"/>
</dbReference>
<dbReference type="GO" id="GO:0008298">
    <property type="term" value="P:intracellular mRNA localization"/>
    <property type="evidence" value="ECO:0007669"/>
    <property type="project" value="TreeGrafter"/>
</dbReference>
<evidence type="ECO:0000313" key="6">
    <source>
        <dbReference type="Proteomes" id="UP000014500"/>
    </source>
</evidence>
<feature type="domain" description="DRBM" evidence="4">
    <location>
        <begin position="234"/>
        <end position="321"/>
    </location>
</feature>
<dbReference type="FunFam" id="3.30.160.20:FF:000007">
    <property type="entry name" value="Double-stranded RNA-binding protein Staufen homolog 1"/>
    <property type="match status" value="1"/>
</dbReference>
<dbReference type="STRING" id="126957.T1ITP3"/>
<dbReference type="PROSITE" id="PS50137">
    <property type="entry name" value="DS_RBD"/>
    <property type="match status" value="3"/>
</dbReference>
<evidence type="ECO:0000256" key="2">
    <source>
        <dbReference type="PROSITE-ProRule" id="PRU00266"/>
    </source>
</evidence>
<dbReference type="GO" id="GO:0003725">
    <property type="term" value="F:double-stranded RNA binding"/>
    <property type="evidence" value="ECO:0007669"/>
    <property type="project" value="TreeGrafter"/>
</dbReference>
<organism evidence="5 6">
    <name type="scientific">Strigamia maritima</name>
    <name type="common">European centipede</name>
    <name type="synonym">Geophilus maritimus</name>
    <dbReference type="NCBI Taxonomy" id="126957"/>
    <lineage>
        <taxon>Eukaryota</taxon>
        <taxon>Metazoa</taxon>
        <taxon>Ecdysozoa</taxon>
        <taxon>Arthropoda</taxon>
        <taxon>Myriapoda</taxon>
        <taxon>Chilopoda</taxon>
        <taxon>Pleurostigmophora</taxon>
        <taxon>Geophilomorpha</taxon>
        <taxon>Linotaeniidae</taxon>
        <taxon>Strigamia</taxon>
    </lineage>
</organism>
<dbReference type="GO" id="GO:0005886">
    <property type="term" value="C:plasma membrane"/>
    <property type="evidence" value="ECO:0007669"/>
    <property type="project" value="TreeGrafter"/>
</dbReference>
<dbReference type="SUPFAM" id="SSF54768">
    <property type="entry name" value="dsRNA-binding domain-like"/>
    <property type="match status" value="3"/>
</dbReference>
<dbReference type="GO" id="GO:0003729">
    <property type="term" value="F:mRNA binding"/>
    <property type="evidence" value="ECO:0007669"/>
    <property type="project" value="TreeGrafter"/>
</dbReference>
<evidence type="ECO:0000313" key="5">
    <source>
        <dbReference type="EnsemblMetazoa" id="SMAR004496-PA"/>
    </source>
</evidence>
<feature type="region of interest" description="Disordered" evidence="3">
    <location>
        <begin position="427"/>
        <end position="455"/>
    </location>
</feature>
<dbReference type="GO" id="GO:0010494">
    <property type="term" value="C:cytoplasmic stress granule"/>
    <property type="evidence" value="ECO:0007669"/>
    <property type="project" value="TreeGrafter"/>
</dbReference>
<feature type="compositionally biased region" description="Basic residues" evidence="3">
    <location>
        <begin position="431"/>
        <end position="445"/>
    </location>
</feature>
<dbReference type="PhylomeDB" id="T1ITP3"/>
<dbReference type="PANTHER" id="PTHR46054">
    <property type="entry name" value="MATERNAL EFFECT PROTEIN STAUFEN"/>
    <property type="match status" value="1"/>
</dbReference>
<accession>T1ITP3</accession>
<feature type="domain" description="DRBM" evidence="4">
    <location>
        <begin position="133"/>
        <end position="200"/>
    </location>
</feature>
<dbReference type="CDD" id="cd19857">
    <property type="entry name" value="DSRM_STAU_rpt1"/>
    <property type="match status" value="1"/>
</dbReference>
<protein>
    <recommendedName>
        <fullName evidence="4">DRBM domain-containing protein</fullName>
    </recommendedName>
</protein>
<dbReference type="EnsemblMetazoa" id="SMAR004496-RA">
    <property type="protein sequence ID" value="SMAR004496-PA"/>
    <property type="gene ID" value="SMAR004496"/>
</dbReference>
<name>T1ITP3_STRMM</name>
<evidence type="ECO:0000256" key="3">
    <source>
        <dbReference type="SAM" id="MobiDB-lite"/>
    </source>
</evidence>
<dbReference type="GO" id="GO:0032839">
    <property type="term" value="C:dendrite cytoplasm"/>
    <property type="evidence" value="ECO:0007669"/>
    <property type="project" value="GOC"/>
</dbReference>
<keyword evidence="6" id="KW-1185">Reference proteome</keyword>
<dbReference type="OMA" id="CIQNVAN"/>